<reference evidence="2" key="2">
    <citation type="submission" date="2023-05" db="EMBL/GenBank/DDBJ databases">
        <authorList>
            <consortium name="Lawrence Berkeley National Laboratory"/>
            <person name="Steindorff A."/>
            <person name="Hensen N."/>
            <person name="Bonometti L."/>
            <person name="Westerberg I."/>
            <person name="Brannstrom I.O."/>
            <person name="Guillou S."/>
            <person name="Cros-Aarteil S."/>
            <person name="Calhoun S."/>
            <person name="Haridas S."/>
            <person name="Kuo A."/>
            <person name="Mondo S."/>
            <person name="Pangilinan J."/>
            <person name="Riley R."/>
            <person name="Labutti K."/>
            <person name="Andreopoulos B."/>
            <person name="Lipzen A."/>
            <person name="Chen C."/>
            <person name="Yanf M."/>
            <person name="Daum C."/>
            <person name="Ng V."/>
            <person name="Clum A."/>
            <person name="Ohm R."/>
            <person name="Martin F."/>
            <person name="Silar P."/>
            <person name="Natvig D."/>
            <person name="Lalanne C."/>
            <person name="Gautier V."/>
            <person name="Ament-Velasquez S.L."/>
            <person name="Kruys A."/>
            <person name="Hutchinson M.I."/>
            <person name="Powell A.J."/>
            <person name="Barry K."/>
            <person name="Miller A.N."/>
            <person name="Grigoriev I.V."/>
            <person name="Debuchy R."/>
            <person name="Gladieux P."/>
            <person name="Thoren M.H."/>
            <person name="Johannesson H."/>
        </authorList>
    </citation>
    <scope>NUCLEOTIDE SEQUENCE</scope>
    <source>
        <strain evidence="2">PSN309</strain>
    </source>
</reference>
<name>A0AAN6WQA9_9PEZI</name>
<dbReference type="AlphaFoldDB" id="A0AAN6WQA9"/>
<feature type="region of interest" description="Disordered" evidence="1">
    <location>
        <begin position="298"/>
        <end position="359"/>
    </location>
</feature>
<sequence>MNDAYSIQTLTESFVALADEVQSLIDRKTILEHKLRYAHEQYQYLADKYAVPDVSETLAKLQIPPDIHSLATATSAVPLPRRSQTGNNQHQIALLIREGRRAAQQLAAGMGGAAQAADTSRDMSLSHGMEILTTASTVLEKDFTVQGRKSSLACPFSAKPNQNGVLSPSDGEGVASSQGIAHDVAAAAAAAATVAAAADTTPHKSSDPICAAMLEDRSSLPEAAAAAAAGSQCPIRFLDKHSPEEIAHYVETHKHEIPRSHEVCVRRYQRNEEQIRKLDAKYGNLVSMVEDLSHLHRPMLPPADANRSGAEVDTSTSNKRVEDWAQTVVAGEPETEDVTEPQQIAVEDDDDEQREGRFDRPFREVRLGESPSRPWGIPVPLPAGVRSDEVPAVRESSSPVPPLNPQLAAGMTTHIDPTVGTRTESKKCPFDHAKLSRFQGMLRPKESSPPPAFAGAVPRADTPFERPSSTLKDDAMPSSPPQPTFINIPELNKTAEHNKGERPQVVINISGPVFIGYPMEQAMQFMQQYQPQQQGR</sequence>
<reference evidence="2" key="1">
    <citation type="journal article" date="2023" name="Mol. Phylogenet. Evol.">
        <title>Genome-scale phylogeny and comparative genomics of the fungal order Sordariales.</title>
        <authorList>
            <person name="Hensen N."/>
            <person name="Bonometti L."/>
            <person name="Westerberg I."/>
            <person name="Brannstrom I.O."/>
            <person name="Guillou S."/>
            <person name="Cros-Aarteil S."/>
            <person name="Calhoun S."/>
            <person name="Haridas S."/>
            <person name="Kuo A."/>
            <person name="Mondo S."/>
            <person name="Pangilinan J."/>
            <person name="Riley R."/>
            <person name="LaButti K."/>
            <person name="Andreopoulos B."/>
            <person name="Lipzen A."/>
            <person name="Chen C."/>
            <person name="Yan M."/>
            <person name="Daum C."/>
            <person name="Ng V."/>
            <person name="Clum A."/>
            <person name="Steindorff A."/>
            <person name="Ohm R.A."/>
            <person name="Martin F."/>
            <person name="Silar P."/>
            <person name="Natvig D.O."/>
            <person name="Lalanne C."/>
            <person name="Gautier V."/>
            <person name="Ament-Velasquez S.L."/>
            <person name="Kruys A."/>
            <person name="Hutchinson M.I."/>
            <person name="Powell A.J."/>
            <person name="Barry K."/>
            <person name="Miller A.N."/>
            <person name="Grigoriev I.V."/>
            <person name="Debuchy R."/>
            <person name="Gladieux P."/>
            <person name="Hiltunen Thoren M."/>
            <person name="Johannesson H."/>
        </authorList>
    </citation>
    <scope>NUCLEOTIDE SEQUENCE</scope>
    <source>
        <strain evidence="2">PSN309</strain>
    </source>
</reference>
<gene>
    <name evidence="2" type="ORF">QBC35DRAFT_502034</name>
</gene>
<feature type="region of interest" description="Disordered" evidence="1">
    <location>
        <begin position="442"/>
        <end position="482"/>
    </location>
</feature>
<accession>A0AAN6WQA9</accession>
<keyword evidence="3" id="KW-1185">Reference proteome</keyword>
<evidence type="ECO:0000256" key="1">
    <source>
        <dbReference type="SAM" id="MobiDB-lite"/>
    </source>
</evidence>
<evidence type="ECO:0000313" key="2">
    <source>
        <dbReference type="EMBL" id="KAK4186165.1"/>
    </source>
</evidence>
<dbReference type="Proteomes" id="UP001302126">
    <property type="component" value="Unassembled WGS sequence"/>
</dbReference>
<organism evidence="2 3">
    <name type="scientific">Podospora australis</name>
    <dbReference type="NCBI Taxonomy" id="1536484"/>
    <lineage>
        <taxon>Eukaryota</taxon>
        <taxon>Fungi</taxon>
        <taxon>Dikarya</taxon>
        <taxon>Ascomycota</taxon>
        <taxon>Pezizomycotina</taxon>
        <taxon>Sordariomycetes</taxon>
        <taxon>Sordariomycetidae</taxon>
        <taxon>Sordariales</taxon>
        <taxon>Podosporaceae</taxon>
        <taxon>Podospora</taxon>
    </lineage>
</organism>
<comment type="caution">
    <text evidence="2">The sequence shown here is derived from an EMBL/GenBank/DDBJ whole genome shotgun (WGS) entry which is preliminary data.</text>
</comment>
<evidence type="ECO:0000313" key="3">
    <source>
        <dbReference type="Proteomes" id="UP001302126"/>
    </source>
</evidence>
<dbReference type="EMBL" id="MU864430">
    <property type="protein sequence ID" value="KAK4186165.1"/>
    <property type="molecule type" value="Genomic_DNA"/>
</dbReference>
<proteinExistence type="predicted"/>
<protein>
    <submittedName>
        <fullName evidence="2">Uncharacterized protein</fullName>
    </submittedName>
</protein>